<protein>
    <submittedName>
        <fullName evidence="5">Zn-dependent protease</fullName>
    </submittedName>
</protein>
<accession>A0A0K1E8M3</accession>
<dbReference type="GO" id="GO:0008237">
    <property type="term" value="F:metallopeptidase activity"/>
    <property type="evidence" value="ECO:0007669"/>
    <property type="project" value="InterPro"/>
</dbReference>
<dbReference type="Gene3D" id="3.30.2290.10">
    <property type="entry name" value="PmbA/TldD superfamily"/>
    <property type="match status" value="1"/>
</dbReference>
<dbReference type="AlphaFoldDB" id="A0A0K1E8M3"/>
<dbReference type="EMBL" id="CP012159">
    <property type="protein sequence ID" value="AKT37226.1"/>
    <property type="molecule type" value="Genomic_DNA"/>
</dbReference>
<evidence type="ECO:0000259" key="2">
    <source>
        <dbReference type="Pfam" id="PF01523"/>
    </source>
</evidence>
<evidence type="ECO:0000259" key="3">
    <source>
        <dbReference type="Pfam" id="PF19289"/>
    </source>
</evidence>
<evidence type="ECO:0000313" key="5">
    <source>
        <dbReference type="EMBL" id="AKT37226.1"/>
    </source>
</evidence>
<feature type="domain" description="Metalloprotease TldD/E C-terminal" evidence="3">
    <location>
        <begin position="237"/>
        <end position="440"/>
    </location>
</feature>
<comment type="similarity">
    <text evidence="1">Belongs to the peptidase U62 family.</text>
</comment>
<feature type="domain" description="Metalloprotease TldD/E central" evidence="4">
    <location>
        <begin position="131"/>
        <end position="225"/>
    </location>
</feature>
<dbReference type="InterPro" id="IPR035068">
    <property type="entry name" value="TldD/PmbA_N"/>
</dbReference>
<evidence type="ECO:0000259" key="4">
    <source>
        <dbReference type="Pfam" id="PF19290"/>
    </source>
</evidence>
<dbReference type="GO" id="GO:0006508">
    <property type="term" value="P:proteolysis"/>
    <property type="evidence" value="ECO:0007669"/>
    <property type="project" value="UniProtKB-KW"/>
</dbReference>
<gene>
    <name evidence="5" type="ORF">CMC5_013570</name>
</gene>
<keyword evidence="6" id="KW-1185">Reference proteome</keyword>
<dbReference type="Proteomes" id="UP000067626">
    <property type="component" value="Chromosome"/>
</dbReference>
<organism evidence="5 6">
    <name type="scientific">Chondromyces crocatus</name>
    <dbReference type="NCBI Taxonomy" id="52"/>
    <lineage>
        <taxon>Bacteria</taxon>
        <taxon>Pseudomonadati</taxon>
        <taxon>Myxococcota</taxon>
        <taxon>Polyangia</taxon>
        <taxon>Polyangiales</taxon>
        <taxon>Polyangiaceae</taxon>
        <taxon>Chondromyces</taxon>
    </lineage>
</organism>
<dbReference type="SUPFAM" id="SSF111283">
    <property type="entry name" value="Putative modulator of DNA gyrase, PmbA/TldD"/>
    <property type="match status" value="1"/>
</dbReference>
<dbReference type="Pfam" id="PF01523">
    <property type="entry name" value="PmbA_TldD_1st"/>
    <property type="match status" value="1"/>
</dbReference>
<evidence type="ECO:0000313" key="6">
    <source>
        <dbReference type="Proteomes" id="UP000067626"/>
    </source>
</evidence>
<dbReference type="InterPro" id="IPR047657">
    <property type="entry name" value="PmbA"/>
</dbReference>
<dbReference type="InterPro" id="IPR045569">
    <property type="entry name" value="Metalloprtase-TldD/E_C"/>
</dbReference>
<dbReference type="KEGG" id="ccro:CMC5_013570"/>
<dbReference type="GO" id="GO:0005829">
    <property type="term" value="C:cytosol"/>
    <property type="evidence" value="ECO:0007669"/>
    <property type="project" value="TreeGrafter"/>
</dbReference>
<dbReference type="RefSeq" id="WP_050429624.1">
    <property type="nucleotide sequence ID" value="NZ_CP012159.1"/>
</dbReference>
<dbReference type="OrthoDB" id="9803618at2"/>
<feature type="domain" description="Metalloprotease TldD/E N-terminal" evidence="2">
    <location>
        <begin position="32"/>
        <end position="85"/>
    </location>
</feature>
<dbReference type="Pfam" id="PF19289">
    <property type="entry name" value="PmbA_TldD_3rd"/>
    <property type="match status" value="1"/>
</dbReference>
<dbReference type="InterPro" id="IPR045570">
    <property type="entry name" value="Metalloprtase-TldD/E_cen_dom"/>
</dbReference>
<keyword evidence="5" id="KW-0645">Protease</keyword>
<dbReference type="STRING" id="52.CMC5_013570"/>
<keyword evidence="5" id="KW-0378">Hydrolase</keyword>
<evidence type="ECO:0000256" key="1">
    <source>
        <dbReference type="ARBA" id="ARBA00005836"/>
    </source>
</evidence>
<name>A0A0K1E8M3_CHOCO</name>
<reference evidence="5 6" key="1">
    <citation type="submission" date="2015-07" db="EMBL/GenBank/DDBJ databases">
        <title>Genome analysis of myxobacterium Chondromyces crocatus Cm c5 reveals a high potential for natural compound synthesis and the genetic basis for the loss of fruiting body formation.</title>
        <authorList>
            <person name="Zaburannyi N."/>
            <person name="Bunk B."/>
            <person name="Maier J."/>
            <person name="Overmann J."/>
            <person name="Mueller R."/>
        </authorList>
    </citation>
    <scope>NUCLEOTIDE SEQUENCE [LARGE SCALE GENOMIC DNA]</scope>
    <source>
        <strain evidence="5 6">Cm c5</strain>
    </source>
</reference>
<dbReference type="Pfam" id="PF19290">
    <property type="entry name" value="PmbA_TldD_2nd"/>
    <property type="match status" value="1"/>
</dbReference>
<dbReference type="PANTHER" id="PTHR43421">
    <property type="entry name" value="METALLOPROTEASE PMBA"/>
    <property type="match status" value="1"/>
</dbReference>
<dbReference type="InterPro" id="IPR036059">
    <property type="entry name" value="TldD/PmbA_sf"/>
</dbReference>
<sequence length="441" mass="47643">MGKEMLDIAKQALQLAKQKGAAEVASKTSLEREVTVSWRDGKLEKISEASTRRLDVDLYVDGRYTSMSTSDLRPEAIGSFLDNAIGLTRTLSPDTNRSLPAPALYEGQARVDLELEDPRHSALTAVDRRTKAQAIEAAARTVKGSDAIISVTTAFYDGHLETYRVHSNGFEGSQNSTYYSAFAEASVRDPSGRRPEDYDTVTVRFYGDLPDVAQLGRSAAERALGSVGAKKIPSAVTSVIVDNRAAGSLLRRMMGALNGNALQQKRSFLEGKLGATIGSRLLSIDDDPLLPRALGSRLYDGEGIAARKRPVFEGGALKSFFIDTYYGKKLKVDPSSGSASNLTWKLGSKGQEALLKDMKNGVLITSWLGGNSNDTTGDFSLGFKGFAVRNGVIAEPIAEMNLSGNHLETWKKLVAVGNDPYLYSSNRTPTLVFEKLQVAGT</sequence>
<proteinExistence type="inferred from homology"/>
<dbReference type="InterPro" id="IPR002510">
    <property type="entry name" value="Metalloprtase-TldD/E_N"/>
</dbReference>
<dbReference type="PANTHER" id="PTHR43421:SF1">
    <property type="entry name" value="METALLOPROTEASE PMBA"/>
    <property type="match status" value="1"/>
</dbReference>